<evidence type="ECO:0000313" key="7">
    <source>
        <dbReference type="Proteomes" id="UP000824002"/>
    </source>
</evidence>
<evidence type="ECO:0000256" key="2">
    <source>
        <dbReference type="ARBA" id="ARBA00011322"/>
    </source>
</evidence>
<reference evidence="6" key="2">
    <citation type="journal article" date="2021" name="PeerJ">
        <title>Extensive microbial diversity within the chicken gut microbiome revealed by metagenomics and culture.</title>
        <authorList>
            <person name="Gilroy R."/>
            <person name="Ravi A."/>
            <person name="Getino M."/>
            <person name="Pursley I."/>
            <person name="Horton D.L."/>
            <person name="Alikhan N.F."/>
            <person name="Baker D."/>
            <person name="Gharbi K."/>
            <person name="Hall N."/>
            <person name="Watson M."/>
            <person name="Adriaenssens E.M."/>
            <person name="Foster-Nyarko E."/>
            <person name="Jarju S."/>
            <person name="Secka A."/>
            <person name="Antonio M."/>
            <person name="Oren A."/>
            <person name="Chaudhuri R.R."/>
            <person name="La Ragione R."/>
            <person name="Hildebrand F."/>
            <person name="Pallen M.J."/>
        </authorList>
    </citation>
    <scope>NUCLEOTIDE SEQUENCE</scope>
    <source>
        <strain evidence="6">CHK199-13235</strain>
    </source>
</reference>
<comment type="caution">
    <text evidence="6">The sequence shown here is derived from an EMBL/GenBank/DDBJ whole genome shotgun (WGS) entry which is preliminary data.</text>
</comment>
<evidence type="ECO:0000256" key="1">
    <source>
        <dbReference type="ARBA" id="ARBA00006930"/>
    </source>
</evidence>
<evidence type="ECO:0000256" key="4">
    <source>
        <dbReference type="SAM" id="Coils"/>
    </source>
</evidence>
<comment type="similarity">
    <text evidence="1">Belongs to the SMC family. SbcC subfamily.</text>
</comment>
<protein>
    <recommendedName>
        <fullName evidence="3">Nuclease SbcCD subunit C</fullName>
    </recommendedName>
</protein>
<dbReference type="Gene3D" id="3.40.50.300">
    <property type="entry name" value="P-loop containing nucleotide triphosphate hydrolases"/>
    <property type="match status" value="2"/>
</dbReference>
<dbReference type="Proteomes" id="UP000824002">
    <property type="component" value="Unassembled WGS sequence"/>
</dbReference>
<feature type="domain" description="Rad50/SbcC-type AAA" evidence="5">
    <location>
        <begin position="5"/>
        <end position="295"/>
    </location>
</feature>
<dbReference type="GO" id="GO:0016887">
    <property type="term" value="F:ATP hydrolysis activity"/>
    <property type="evidence" value="ECO:0007669"/>
    <property type="project" value="InterPro"/>
</dbReference>
<feature type="coiled-coil region" evidence="4">
    <location>
        <begin position="736"/>
        <end position="823"/>
    </location>
</feature>
<dbReference type="PANTHER" id="PTHR32114">
    <property type="entry name" value="ABC TRANSPORTER ABCH.3"/>
    <property type="match status" value="1"/>
</dbReference>
<evidence type="ECO:0000259" key="5">
    <source>
        <dbReference type="Pfam" id="PF13476"/>
    </source>
</evidence>
<evidence type="ECO:0000256" key="3">
    <source>
        <dbReference type="ARBA" id="ARBA00013368"/>
    </source>
</evidence>
<evidence type="ECO:0000313" key="6">
    <source>
        <dbReference type="EMBL" id="HIS76074.1"/>
    </source>
</evidence>
<sequence>MTPLKLTLCAFGPFRQEQTLDFSELGGQKMFLITGKTGAGKTTLFDAIVYALYGEASGSLRMPDQLKSDFSGPSERCFVEYTFETGGHVYTVNRSPAQTLAKLRGEGERSVAASALLRLDTGEEISGVRDVDKKVVEILGIDREQFRKIVLLPQGEFRKFLDAGSNERQLIFRSIFGTEIFGRFTELLKQRESDLLEQRKALSQSLCGLAKALPKEDEELARLLHMDPLPFGEIQPRLRALLEEAKEQAAAQERELQKAAAERGSIRLDHAKMVNQKLAERAESRRQLELLQKQAPEMEEEARLIARLNEVRLIKLREDAVTAAEKQLAALAADSVRTEKEAAEASSKKEAALAAFSQAEKAQEELPALNSQLAELAQIRAKLTRLKELENQQQALSKEKEKLSRQAEILQLFQNRVSLKEKRDQTARTAEALENLSRELAEVSKLQQGFAAQRDRFLDAYRQFLDGQAGLLARNLEDGNPCPVCGSLSHPKKARFIEGTPSQQQVDALRSQMDQASKRHSAAVSAMQKVWQKAALFLEADGASLPGAERLAAEPGLLEQLRAPAFSAANAARDAYNEAEAVLRQRAPRAVDSPEYQDPQRLERLLTDIRQKLSQTEGRREETEQSAAAVYREIPAGFASLSALEKKEAELRKRIQEIADALETANRNLRSLEGLESKLRERLSSLESQMDAGEQKRAAQQEEFERQLAGAGYEDLSGYRADLLELPTLDARKERLSAFQTRLEREKAVNERLEQETAGWIPFPLEEMTAKAAQLDGRVAELNRLIAKQHAFIQSTGAVAAQMEEQQQKLQELETRLQTVSAVARTARGDNAYNLNFERYVLSGFFDQIVDSANVRLQKMSSGRYSVSRKGGRSRRGRASGLDLEVLDVNTGKYRDTSTLSGGESFLTALSLALAVAEVITRFSGGIEINTMLIDEGFGSLDADSLETAMDALQSLQGGNRLVGIISHVETLAHYIPAKLVVTSSRQGSSAGFQC</sequence>
<reference evidence="6" key="1">
    <citation type="submission" date="2020-10" db="EMBL/GenBank/DDBJ databases">
        <authorList>
            <person name="Gilroy R."/>
        </authorList>
    </citation>
    <scope>NUCLEOTIDE SEQUENCE</scope>
    <source>
        <strain evidence="6">CHK199-13235</strain>
    </source>
</reference>
<dbReference type="InterPro" id="IPR027417">
    <property type="entry name" value="P-loop_NTPase"/>
</dbReference>
<dbReference type="GO" id="GO:0006302">
    <property type="term" value="P:double-strand break repair"/>
    <property type="evidence" value="ECO:0007669"/>
    <property type="project" value="InterPro"/>
</dbReference>
<accession>A0A9D1JYZ5</accession>
<gene>
    <name evidence="6" type="ORF">IAB51_04595</name>
</gene>
<dbReference type="AlphaFoldDB" id="A0A9D1JYZ5"/>
<dbReference type="InterPro" id="IPR038729">
    <property type="entry name" value="Rad50/SbcC_AAA"/>
</dbReference>
<keyword evidence="4" id="KW-0175">Coiled coil</keyword>
<dbReference type="Pfam" id="PF13476">
    <property type="entry name" value="AAA_23"/>
    <property type="match status" value="1"/>
</dbReference>
<comment type="subunit">
    <text evidence="2">Heterodimer of SbcC and SbcD.</text>
</comment>
<dbReference type="Pfam" id="PF13558">
    <property type="entry name" value="SbcC_Walker_B"/>
    <property type="match status" value="1"/>
</dbReference>
<dbReference type="PANTHER" id="PTHR32114:SF2">
    <property type="entry name" value="ABC TRANSPORTER ABCH.3"/>
    <property type="match status" value="1"/>
</dbReference>
<proteinExistence type="inferred from homology"/>
<name>A0A9D1JYZ5_9FIRM</name>
<dbReference type="SUPFAM" id="SSF52540">
    <property type="entry name" value="P-loop containing nucleoside triphosphate hydrolases"/>
    <property type="match status" value="1"/>
</dbReference>
<dbReference type="EMBL" id="DVJP01000031">
    <property type="protein sequence ID" value="HIS76074.1"/>
    <property type="molecule type" value="Genomic_DNA"/>
</dbReference>
<organism evidence="6 7">
    <name type="scientific">Candidatus Merdivicinus excrementipullorum</name>
    <dbReference type="NCBI Taxonomy" id="2840867"/>
    <lineage>
        <taxon>Bacteria</taxon>
        <taxon>Bacillati</taxon>
        <taxon>Bacillota</taxon>
        <taxon>Clostridia</taxon>
        <taxon>Eubacteriales</taxon>
        <taxon>Oscillospiraceae</taxon>
        <taxon>Oscillospiraceae incertae sedis</taxon>
        <taxon>Candidatus Merdivicinus</taxon>
    </lineage>
</organism>
<feature type="coiled-coil region" evidence="4">
    <location>
        <begin position="235"/>
        <end position="439"/>
    </location>
</feature>
<feature type="coiled-coil region" evidence="4">
    <location>
        <begin position="606"/>
        <end position="703"/>
    </location>
</feature>